<feature type="compositionally biased region" description="Acidic residues" evidence="5">
    <location>
        <begin position="777"/>
        <end position="793"/>
    </location>
</feature>
<dbReference type="InterPro" id="IPR037275">
    <property type="entry name" value="Znf_CTCHY_sf"/>
</dbReference>
<dbReference type="SUPFAM" id="SSF57850">
    <property type="entry name" value="RING/U-box"/>
    <property type="match status" value="1"/>
</dbReference>
<keyword evidence="10" id="KW-1185">Reference proteome</keyword>
<proteinExistence type="predicted"/>
<dbReference type="PANTHER" id="PTHR21319:SF0">
    <property type="entry name" value="AND RING FINGER DOMAIN PROTEIN, PUTATIVE (AFU_ORTHOLOGUE AFUA_1G08900)-RELATED"/>
    <property type="match status" value="1"/>
</dbReference>
<reference evidence="9 10" key="2">
    <citation type="journal article" date="2013" name="IMA Fungus">
        <title>IMA Genome-F 1: Ceratocystis fimbriata: Draft nuclear genome sequence for the plant pathogen, Ceratocystis fimbriata.</title>
        <authorList>
            <person name="Wilken P.M."/>
            <person name="Steenkamp E.T."/>
            <person name="Wingfield M.J."/>
            <person name="de Beer Z.W."/>
            <person name="Wingfield B.D."/>
        </authorList>
    </citation>
    <scope>NUCLEOTIDE SEQUENCE [LARGE SCALE GENOMIC DNA]</scope>
    <source>
        <strain evidence="9 10">CBS 114723</strain>
    </source>
</reference>
<evidence type="ECO:0000259" key="6">
    <source>
        <dbReference type="PROSITE" id="PS50089"/>
    </source>
</evidence>
<reference evidence="9 10" key="1">
    <citation type="journal article" date="2013" name="Fungal Biol.">
        <title>Analysis of microsatellite markers in the genome of the plant pathogen Ceratocystis fimbriata.</title>
        <authorList>
            <person name="Simpson M.C."/>
            <person name="Wilken P.M."/>
            <person name="Coetzee M.P."/>
            <person name="Wingfield M.J."/>
            <person name="Wingfield B.D."/>
        </authorList>
    </citation>
    <scope>NUCLEOTIDE SEQUENCE [LARGE SCALE GENOMIC DNA]</scope>
    <source>
        <strain evidence="9 10">CBS 114723</strain>
    </source>
</reference>
<dbReference type="InterPro" id="IPR017921">
    <property type="entry name" value="Znf_CTCHY"/>
</dbReference>
<dbReference type="SMART" id="SM00184">
    <property type="entry name" value="RING"/>
    <property type="match status" value="1"/>
</dbReference>
<feature type="compositionally biased region" description="Polar residues" evidence="5">
    <location>
        <begin position="72"/>
        <end position="81"/>
    </location>
</feature>
<keyword evidence="2 4" id="KW-0863">Zinc-finger</keyword>
<evidence type="ECO:0000256" key="2">
    <source>
        <dbReference type="ARBA" id="ARBA00022771"/>
    </source>
</evidence>
<dbReference type="STRING" id="1035309.A0A2C5X7J2"/>
<sequence length="816" mass="89587">MASLVSEFIINPVLRQARRFSEISRPSVVDLSGGENEFPQKDVGSSLDPSAKDFPESAIDSATLSDDFPTSDFMSTSNVSPSLPPHVDPHTNRQPMSLLSAHIDGLNQSQEARALEDMSQSSSRSASPQLFVPLDAQGVCELEERELPDDDGMTDMRARIRSIQNMDVSTQEKGRLLHHTLMKSHLAFKACQSRQFASDIPDSTQTWQIQKNLAVGSPLSVGPLSTSLASLKFWNHEDEAETFTLTEQDITPTFYTPSNSDEPYIGCKHYRRNVKLQCSTCSKWYTCRLCHDHNEDHELKRRETKNMLCMSCACPQRASDTCVNCGTSAASYYCNICKLWEDRATKPIYHCNDCGICRKGHGLGKDFFHCKTCSACISTSIQYSHKCIERATDCNCPICEDYLFTSRKAVVFMECGHSIHRSCHDKYLATGSYKCPLCSKAIINTEALFRSIDLAIQNQPMPEEYSNTRALVFCHQCTTRTTVPFHWLALKCGLCDSFNTTHLETVSPPTGVQGSTEPIVAAPLASIDGVGGAAEAMLESASASSAGQQADTSSQVTADDNSGILAQPETPNIQVALVQQAMTARTAAMRSMEDPVSPSQCEEILLENQTGPEQPEQTIPIAGPSLEAPIRELNADSVERFLQQFDQDLDQDILHLWDNDNNNEVTGSNEGSAIGVGAITRNALNTLQQAIHSNLLDNNDVASVASMTRNALNTFQQALQSRLDNNLDHDLESAGNDESLRRNTLALLHHALHGNVVDSDDDADGEVLVSDQREPGEGDSDCDESAEDSEDDASSTADSLFAYEDPEDDFILPGHR</sequence>
<evidence type="ECO:0000256" key="1">
    <source>
        <dbReference type="ARBA" id="ARBA00022723"/>
    </source>
</evidence>
<dbReference type="SUPFAM" id="SSF161245">
    <property type="entry name" value="Zinc hairpin stack"/>
    <property type="match status" value="1"/>
</dbReference>
<dbReference type="PROSITE" id="PS50089">
    <property type="entry name" value="ZF_RING_2"/>
    <property type="match status" value="1"/>
</dbReference>
<dbReference type="PROSITE" id="PS51266">
    <property type="entry name" value="ZF_CHY"/>
    <property type="match status" value="1"/>
</dbReference>
<feature type="compositionally biased region" description="Low complexity" evidence="5">
    <location>
        <begin position="541"/>
        <end position="555"/>
    </location>
</feature>
<dbReference type="PROSITE" id="PS51270">
    <property type="entry name" value="ZF_CTCHY"/>
    <property type="match status" value="1"/>
</dbReference>
<dbReference type="Gene3D" id="3.30.40.10">
    <property type="entry name" value="Zinc/RING finger domain, C3HC4 (zinc finger)"/>
    <property type="match status" value="1"/>
</dbReference>
<dbReference type="Pfam" id="PF13923">
    <property type="entry name" value="zf-C3HC4_2"/>
    <property type="match status" value="1"/>
</dbReference>
<feature type="domain" description="CTCHY-type" evidence="8">
    <location>
        <begin position="329"/>
        <end position="395"/>
    </location>
</feature>
<dbReference type="PANTHER" id="PTHR21319">
    <property type="entry name" value="RING FINGER AND CHY ZINC FINGER DOMAIN-CONTAINING PROTEIN 1"/>
    <property type="match status" value="1"/>
</dbReference>
<dbReference type="SUPFAM" id="SSF161219">
    <property type="entry name" value="CHY zinc finger-like"/>
    <property type="match status" value="1"/>
</dbReference>
<evidence type="ECO:0000256" key="3">
    <source>
        <dbReference type="ARBA" id="ARBA00022833"/>
    </source>
</evidence>
<dbReference type="EMBL" id="APWK03000039">
    <property type="protein sequence ID" value="PHH53713.1"/>
    <property type="molecule type" value="Genomic_DNA"/>
</dbReference>
<evidence type="ECO:0000259" key="8">
    <source>
        <dbReference type="PROSITE" id="PS51270"/>
    </source>
</evidence>
<protein>
    <submittedName>
        <fullName evidence="9">Putative RING finger protein C2F3.16</fullName>
    </submittedName>
</protein>
<feature type="domain" description="RING-type" evidence="6">
    <location>
        <begin position="396"/>
        <end position="439"/>
    </location>
</feature>
<dbReference type="InterPro" id="IPR013083">
    <property type="entry name" value="Znf_RING/FYVE/PHD"/>
</dbReference>
<dbReference type="GO" id="GO:0016567">
    <property type="term" value="P:protein ubiquitination"/>
    <property type="evidence" value="ECO:0007669"/>
    <property type="project" value="TreeGrafter"/>
</dbReference>
<dbReference type="InterPro" id="IPR039512">
    <property type="entry name" value="RCHY1_zinc-ribbon"/>
</dbReference>
<feature type="domain" description="CHY-type" evidence="7">
    <location>
        <begin position="260"/>
        <end position="327"/>
    </location>
</feature>
<dbReference type="InterPro" id="IPR037274">
    <property type="entry name" value="Znf_CHY_sf"/>
</dbReference>
<evidence type="ECO:0000313" key="9">
    <source>
        <dbReference type="EMBL" id="PHH53713.1"/>
    </source>
</evidence>
<organism evidence="9 10">
    <name type="scientific">Ceratocystis fimbriata CBS 114723</name>
    <dbReference type="NCBI Taxonomy" id="1035309"/>
    <lineage>
        <taxon>Eukaryota</taxon>
        <taxon>Fungi</taxon>
        <taxon>Dikarya</taxon>
        <taxon>Ascomycota</taxon>
        <taxon>Pezizomycotina</taxon>
        <taxon>Sordariomycetes</taxon>
        <taxon>Hypocreomycetidae</taxon>
        <taxon>Microascales</taxon>
        <taxon>Ceratocystidaceae</taxon>
        <taxon>Ceratocystis</taxon>
    </lineage>
</organism>
<dbReference type="GO" id="GO:0005634">
    <property type="term" value="C:nucleus"/>
    <property type="evidence" value="ECO:0007669"/>
    <property type="project" value="TreeGrafter"/>
</dbReference>
<evidence type="ECO:0000256" key="4">
    <source>
        <dbReference type="PROSITE-ProRule" id="PRU00601"/>
    </source>
</evidence>
<gene>
    <name evidence="9" type="primary">SPAC2F3.16</name>
    <name evidence="9" type="ORF">CFIMG_005253RA</name>
</gene>
<feature type="region of interest" description="Disordered" evidence="5">
    <location>
        <begin position="757"/>
        <end position="816"/>
    </location>
</feature>
<accession>A0A2C5X7J2</accession>
<dbReference type="Pfam" id="PF05495">
    <property type="entry name" value="zf-CHY"/>
    <property type="match status" value="1"/>
</dbReference>
<dbReference type="Proteomes" id="UP000222788">
    <property type="component" value="Unassembled WGS sequence"/>
</dbReference>
<dbReference type="InterPro" id="IPR001841">
    <property type="entry name" value="Znf_RING"/>
</dbReference>
<keyword evidence="3" id="KW-0862">Zinc</keyword>
<dbReference type="GO" id="GO:0061630">
    <property type="term" value="F:ubiquitin protein ligase activity"/>
    <property type="evidence" value="ECO:0007669"/>
    <property type="project" value="TreeGrafter"/>
</dbReference>
<feature type="region of interest" description="Disordered" evidence="5">
    <location>
        <begin position="541"/>
        <end position="561"/>
    </location>
</feature>
<dbReference type="InterPro" id="IPR008913">
    <property type="entry name" value="Znf_CHY"/>
</dbReference>
<dbReference type="Gene3D" id="2.20.28.10">
    <property type="match status" value="1"/>
</dbReference>
<evidence type="ECO:0000259" key="7">
    <source>
        <dbReference type="PROSITE" id="PS51266"/>
    </source>
</evidence>
<name>A0A2C5X7J2_9PEZI</name>
<keyword evidence="1" id="KW-0479">Metal-binding</keyword>
<evidence type="ECO:0000313" key="10">
    <source>
        <dbReference type="Proteomes" id="UP000222788"/>
    </source>
</evidence>
<dbReference type="OrthoDB" id="411372at2759"/>
<comment type="caution">
    <text evidence="9">The sequence shown here is derived from an EMBL/GenBank/DDBJ whole genome shotgun (WGS) entry which is preliminary data.</text>
</comment>
<dbReference type="GO" id="GO:0008270">
    <property type="term" value="F:zinc ion binding"/>
    <property type="evidence" value="ECO:0007669"/>
    <property type="project" value="UniProtKB-KW"/>
</dbReference>
<dbReference type="GO" id="GO:0006511">
    <property type="term" value="P:ubiquitin-dependent protein catabolic process"/>
    <property type="evidence" value="ECO:0007669"/>
    <property type="project" value="TreeGrafter"/>
</dbReference>
<evidence type="ECO:0000256" key="5">
    <source>
        <dbReference type="SAM" id="MobiDB-lite"/>
    </source>
</evidence>
<dbReference type="CDD" id="cd16464">
    <property type="entry name" value="RING-H2_Pirh2-like"/>
    <property type="match status" value="1"/>
</dbReference>
<dbReference type="Pfam" id="PF14599">
    <property type="entry name" value="zinc_ribbon_6"/>
    <property type="match status" value="1"/>
</dbReference>
<feature type="region of interest" description="Disordered" evidence="5">
    <location>
        <begin position="30"/>
        <end position="94"/>
    </location>
</feature>
<dbReference type="AlphaFoldDB" id="A0A2C5X7J2"/>